<keyword evidence="4" id="KW-1185">Reference proteome</keyword>
<proteinExistence type="predicted"/>
<dbReference type="InterPro" id="IPR019402">
    <property type="entry name" value="CWH43_N"/>
</dbReference>
<protein>
    <recommendedName>
        <fullName evidence="2">CWH43-like N-terminal domain-containing protein</fullName>
    </recommendedName>
</protein>
<dbReference type="Proteomes" id="UP000024635">
    <property type="component" value="Unassembled WGS sequence"/>
</dbReference>
<feature type="transmembrane region" description="Helical" evidence="1">
    <location>
        <begin position="213"/>
        <end position="233"/>
    </location>
</feature>
<evidence type="ECO:0000313" key="3">
    <source>
        <dbReference type="EMBL" id="EYB90680.1"/>
    </source>
</evidence>
<feature type="transmembrane region" description="Helical" evidence="1">
    <location>
        <begin position="76"/>
        <end position="94"/>
    </location>
</feature>
<name>A0A016SJ81_9BILA</name>
<feature type="transmembrane region" description="Helical" evidence="1">
    <location>
        <begin position="181"/>
        <end position="201"/>
    </location>
</feature>
<evidence type="ECO:0000259" key="2">
    <source>
        <dbReference type="Pfam" id="PF10277"/>
    </source>
</evidence>
<keyword evidence="1" id="KW-0472">Membrane</keyword>
<keyword evidence="1" id="KW-0812">Transmembrane</keyword>
<gene>
    <name evidence="3" type="primary">Acey_s0216.g2383</name>
    <name evidence="3" type="synonym">Acey-T23B12.5</name>
    <name evidence="3" type="ORF">Y032_0216g2383</name>
</gene>
<dbReference type="GO" id="GO:0006506">
    <property type="term" value="P:GPI anchor biosynthetic process"/>
    <property type="evidence" value="ECO:0007669"/>
    <property type="project" value="TreeGrafter"/>
</dbReference>
<reference evidence="4" key="1">
    <citation type="journal article" date="2015" name="Nat. Genet.">
        <title>The genome and transcriptome of the zoonotic hookworm Ancylostoma ceylanicum identify infection-specific gene families.</title>
        <authorList>
            <person name="Schwarz E.M."/>
            <person name="Hu Y."/>
            <person name="Antoshechkin I."/>
            <person name="Miller M.M."/>
            <person name="Sternberg P.W."/>
            <person name="Aroian R.V."/>
        </authorList>
    </citation>
    <scope>NUCLEOTIDE SEQUENCE</scope>
    <source>
        <strain evidence="4">HY135</strain>
    </source>
</reference>
<feature type="transmembrane region" description="Helical" evidence="1">
    <location>
        <begin position="23"/>
        <end position="45"/>
    </location>
</feature>
<dbReference type="PANTHER" id="PTHR12892">
    <property type="entry name" value="FGF RECEPTOR ACTIVATING PROTEIN 1"/>
    <property type="match status" value="1"/>
</dbReference>
<dbReference type="PANTHER" id="PTHR12892:SF12">
    <property type="entry name" value="RHOMBOID DOMAIN-CONTAINING PROTEIN"/>
    <property type="match status" value="1"/>
</dbReference>
<dbReference type="EMBL" id="JARK01001552">
    <property type="protein sequence ID" value="EYB90680.1"/>
    <property type="molecule type" value="Genomic_DNA"/>
</dbReference>
<feature type="transmembrane region" description="Helical" evidence="1">
    <location>
        <begin position="115"/>
        <end position="135"/>
    </location>
</feature>
<feature type="transmembrane region" description="Helical" evidence="1">
    <location>
        <begin position="141"/>
        <end position="160"/>
    </location>
</feature>
<dbReference type="GO" id="GO:0005789">
    <property type="term" value="C:endoplasmic reticulum membrane"/>
    <property type="evidence" value="ECO:0007669"/>
    <property type="project" value="TreeGrafter"/>
</dbReference>
<dbReference type="InterPro" id="IPR039545">
    <property type="entry name" value="PGAP2"/>
</dbReference>
<evidence type="ECO:0000256" key="1">
    <source>
        <dbReference type="SAM" id="Phobius"/>
    </source>
</evidence>
<accession>A0A016SJ81</accession>
<feature type="domain" description="CWH43-like N-terminal" evidence="2">
    <location>
        <begin position="24"/>
        <end position="233"/>
    </location>
</feature>
<dbReference type="GO" id="GO:0000139">
    <property type="term" value="C:Golgi membrane"/>
    <property type="evidence" value="ECO:0007669"/>
    <property type="project" value="InterPro"/>
</dbReference>
<organism evidence="3 4">
    <name type="scientific">Ancylostoma ceylanicum</name>
    <dbReference type="NCBI Taxonomy" id="53326"/>
    <lineage>
        <taxon>Eukaryota</taxon>
        <taxon>Metazoa</taxon>
        <taxon>Ecdysozoa</taxon>
        <taxon>Nematoda</taxon>
        <taxon>Chromadorea</taxon>
        <taxon>Rhabditida</taxon>
        <taxon>Rhabditina</taxon>
        <taxon>Rhabditomorpha</taxon>
        <taxon>Strongyloidea</taxon>
        <taxon>Ancylostomatidae</taxon>
        <taxon>Ancylostomatinae</taxon>
        <taxon>Ancylostoma</taxon>
    </lineage>
</organism>
<dbReference type="STRING" id="53326.A0A016SJ81"/>
<comment type="caution">
    <text evidence="3">The sequence shown here is derived from an EMBL/GenBank/DDBJ whole genome shotgun (WGS) entry which is preliminary data.</text>
</comment>
<sequence length="253" mass="29512">MATVRFERCREPKLLTTYSIRSIFVQCMACPIAALVLSFSLGSIFHPEALYSYRWTCGIVHLPSISRVMNMPLERTIFQLLILFSVPFRLFVLLKHWMEFSRREVPRVYVLARRVLVFCGIGEVLFLSLLSVIGERESGDIHVLLFVAFAVFSYIYFVVMSLLTRWTYPQGQEQRRKKLQLIFLASVTATIPVIFVFFILYNVYCIPATYELFAIFEYATVAGIYGFHVTSFWKMTGYIRVYHSNLKMHSVRV</sequence>
<keyword evidence="1" id="KW-1133">Transmembrane helix</keyword>
<dbReference type="OrthoDB" id="5852423at2759"/>
<dbReference type="AlphaFoldDB" id="A0A016SJ81"/>
<evidence type="ECO:0000313" key="4">
    <source>
        <dbReference type="Proteomes" id="UP000024635"/>
    </source>
</evidence>
<dbReference type="Pfam" id="PF10277">
    <property type="entry name" value="Frag1"/>
    <property type="match status" value="1"/>
</dbReference>